<reference evidence="2" key="1">
    <citation type="submission" date="2020-10" db="EMBL/GenBank/DDBJ databases">
        <title>Paenihalocynthiibacter styelae gen. nov., sp. nov., isolated from stalked sea squirt Styela clava.</title>
        <authorList>
            <person name="Kim Y.-O."/>
            <person name="Yoon J.-H."/>
        </authorList>
    </citation>
    <scope>NUCLEOTIDE SEQUENCE</scope>
    <source>
        <strain evidence="2">MYP1-1</strain>
    </source>
</reference>
<evidence type="ECO:0000313" key="3">
    <source>
        <dbReference type="Proteomes" id="UP000640583"/>
    </source>
</evidence>
<feature type="domain" description="Bacteriophage Mu GpT" evidence="1">
    <location>
        <begin position="12"/>
        <end position="299"/>
    </location>
</feature>
<name>A0A8J7ITJ3_9RHOB</name>
<organism evidence="2 3">
    <name type="scientific">Halocynthiibacter styelae</name>
    <dbReference type="NCBI Taxonomy" id="2761955"/>
    <lineage>
        <taxon>Bacteria</taxon>
        <taxon>Pseudomonadati</taxon>
        <taxon>Pseudomonadota</taxon>
        <taxon>Alphaproteobacteria</taxon>
        <taxon>Rhodobacterales</taxon>
        <taxon>Paracoccaceae</taxon>
        <taxon>Halocynthiibacter</taxon>
    </lineage>
</organism>
<sequence length="301" mass="33746">MPAKRMSRELLSRLNTGFKAIFNKAFESASPQWQNIAEKVNSTAKVETYTWLNQIPGMKRWIDERRVKKLERDAYQLRNEKFEDTIAVEREDVEDDNVGTYSMAVKGLAEAAAEHPDELVFKALKEGFESPCYDGQNFFDPDHPVIIDGEEVSVSNMQDGSGPAWFLLATKKSVKPLIYQDRVKAELIVHDDPEKSNTVFMKDQYLYGTRSRGAAGYTFWQLAFGSRAPLTPENFKAARAAMASLVGDQGRPLNIVPNLLVVPPELEGAAEEIVKVKRTDGGKDNAHYGKAEILMTPWLAG</sequence>
<dbReference type="EMBL" id="JADCKQ010000019">
    <property type="protein sequence ID" value="MBI1495396.1"/>
    <property type="molecule type" value="Genomic_DNA"/>
</dbReference>
<dbReference type="AlphaFoldDB" id="A0A8J7ITJ3"/>
<dbReference type="Pfam" id="PF10124">
    <property type="entry name" value="Mu-like_gpT"/>
    <property type="match status" value="1"/>
</dbReference>
<comment type="caution">
    <text evidence="2">The sequence shown here is derived from an EMBL/GenBank/DDBJ whole genome shotgun (WGS) entry which is preliminary data.</text>
</comment>
<evidence type="ECO:0000259" key="1">
    <source>
        <dbReference type="Pfam" id="PF10124"/>
    </source>
</evidence>
<accession>A0A8J7ITJ3</accession>
<evidence type="ECO:0000313" key="2">
    <source>
        <dbReference type="EMBL" id="MBI1495396.1"/>
    </source>
</evidence>
<gene>
    <name evidence="2" type="ORF">H1D41_17270</name>
</gene>
<dbReference type="InterPro" id="IPR018774">
    <property type="entry name" value="Phage_Mu_GpT"/>
</dbReference>
<dbReference type="RefSeq" id="WP_228850098.1">
    <property type="nucleotide sequence ID" value="NZ_JADCKQ010000019.1"/>
</dbReference>
<dbReference type="Proteomes" id="UP000640583">
    <property type="component" value="Unassembled WGS sequence"/>
</dbReference>
<keyword evidence="3" id="KW-1185">Reference proteome</keyword>
<protein>
    <submittedName>
        <fullName evidence="2">Mu-like prophage major head subunit gpT family protein</fullName>
    </submittedName>
</protein>
<proteinExistence type="predicted"/>